<dbReference type="Proteomes" id="UP001280121">
    <property type="component" value="Unassembled WGS sequence"/>
</dbReference>
<dbReference type="SUPFAM" id="SSF52058">
    <property type="entry name" value="L domain-like"/>
    <property type="match status" value="1"/>
</dbReference>
<name>A0AAD9UBC4_9ROSI</name>
<reference evidence="2" key="1">
    <citation type="journal article" date="2023" name="Plant J.">
        <title>Genome sequences and population genomics provide insights into the demographic history, inbreeding, and mutation load of two 'living fossil' tree species of Dipteronia.</title>
        <authorList>
            <person name="Feng Y."/>
            <person name="Comes H.P."/>
            <person name="Chen J."/>
            <person name="Zhu S."/>
            <person name="Lu R."/>
            <person name="Zhang X."/>
            <person name="Li P."/>
            <person name="Qiu J."/>
            <person name="Olsen K.M."/>
            <person name="Qiu Y."/>
        </authorList>
    </citation>
    <scope>NUCLEOTIDE SEQUENCE</scope>
    <source>
        <strain evidence="2">KIB01</strain>
    </source>
</reference>
<dbReference type="AlphaFoldDB" id="A0AAD9UBC4"/>
<dbReference type="InterPro" id="IPR055357">
    <property type="entry name" value="LRR_At1g61320_AtMIF1"/>
</dbReference>
<proteinExistence type="predicted"/>
<dbReference type="Gene3D" id="2.40.70.10">
    <property type="entry name" value="Acid Proteases"/>
    <property type="match status" value="1"/>
</dbReference>
<organism evidence="2 3">
    <name type="scientific">Dipteronia dyeriana</name>
    <dbReference type="NCBI Taxonomy" id="168575"/>
    <lineage>
        <taxon>Eukaryota</taxon>
        <taxon>Viridiplantae</taxon>
        <taxon>Streptophyta</taxon>
        <taxon>Embryophyta</taxon>
        <taxon>Tracheophyta</taxon>
        <taxon>Spermatophyta</taxon>
        <taxon>Magnoliopsida</taxon>
        <taxon>eudicotyledons</taxon>
        <taxon>Gunneridae</taxon>
        <taxon>Pentapetalae</taxon>
        <taxon>rosids</taxon>
        <taxon>malvids</taxon>
        <taxon>Sapindales</taxon>
        <taxon>Sapindaceae</taxon>
        <taxon>Hippocastanoideae</taxon>
        <taxon>Acereae</taxon>
        <taxon>Dipteronia</taxon>
    </lineage>
</organism>
<dbReference type="PROSITE" id="PS50181">
    <property type="entry name" value="FBOX"/>
    <property type="match status" value="1"/>
</dbReference>
<dbReference type="InterPro" id="IPR001810">
    <property type="entry name" value="F-box_dom"/>
</dbReference>
<dbReference type="SUPFAM" id="SSF81383">
    <property type="entry name" value="F-box domain"/>
    <property type="match status" value="1"/>
</dbReference>
<dbReference type="Pfam" id="PF08284">
    <property type="entry name" value="RVP_2"/>
    <property type="match status" value="1"/>
</dbReference>
<dbReference type="InterPro" id="IPR053772">
    <property type="entry name" value="At1g61320/At1g61330-like"/>
</dbReference>
<dbReference type="EMBL" id="JANJYI010000005">
    <property type="protein sequence ID" value="KAK2651008.1"/>
    <property type="molecule type" value="Genomic_DNA"/>
</dbReference>
<dbReference type="SUPFAM" id="SSF50630">
    <property type="entry name" value="Acid proteases"/>
    <property type="match status" value="1"/>
</dbReference>
<dbReference type="CDD" id="cd00303">
    <property type="entry name" value="retropepsin_like"/>
    <property type="match status" value="1"/>
</dbReference>
<sequence length="961" mass="109620">MKHKFSDVIDRISGLPDQIIHIIMLNLSTKDATRTTVLSKRFRSAWDSFPVLDFNSTYSRNWSTVSGKHQFLEYMQGCIQRRAKNLGLLKFRLYVDAVLLDPIFRATDEAIIYAIANKVRELDLTFNKYKSNSHGYSLQSSLISAMFSANTVTVLKLAGLDLKSLDHVNFPSIEEMNLRGCDMGNNLKISSDRLKIVELLGCVGISHIDVCSSNLTTFSYQLKKLSNECDINLTACKSLKKLILKKVGLTSECLKANVSMLVLLENLKLGGCDKFEDICITSPSLKTLEIHDFKRLKKIVVVAVNLDSFVFRTHNVNSECDIKVADCLFLKVLDISNARITDSWVEKTVSKLQFLKHLKLSACFLLRKIRVHHGALKCLKLIHCINLREVEFHCRTLTSFNYIGEGIHSNFCINSPVLEADLYINGGFLVIPYKELRDFLGFFDHCKSLSISGNSIQWLIFPKDLRERLLPPLSDIKHLTIGSSIGSSICSTVSDNIIELVDALLWLSPHIETITFASSYIQNKSLKLEYVNIEAFEEEGLLGKEDQLCCQTLLIKCWRHFMKKVSMENFETSDQRKLRNYFRHEAISCSISLGASLLPVCLCSVLTVQVEKKVKTVSFHLDREALQWFQWENCTKKLSNWEDFIKAFCREFGPHKFEDFTEPLFKLRQTGALKDYKSEFRRLDTRIGDLSPSFHFSCFIGGLKEELKHEVKLLRPSTVQKEMIYDVEVDLKLHNCRSFSNAKSKFFLPPIRTENIIKAESATKDNLPIIKLTSEEIQYKRQNNLYFYCNEKFAKGHKCVGKQILLLDLGYSSVEEEEIMQGLHEQEPEQITACCITTGVLFDTSSPQVIKTMKDMAYIKNYTMIVLFDSGSSHNFLDDGLVRKLSLVVDASEIFDLMIGNGGQVKSKGACTATTHKIDQYIYTYDMLILPLGGCDIVLGIQWLRILGPILWDFEKLSMEF</sequence>
<dbReference type="Gene3D" id="3.80.10.10">
    <property type="entry name" value="Ribonuclease Inhibitor"/>
    <property type="match status" value="1"/>
</dbReference>
<dbReference type="Pfam" id="PF00646">
    <property type="entry name" value="F-box"/>
    <property type="match status" value="1"/>
</dbReference>
<protein>
    <recommendedName>
        <fullName evidence="1">F-box domain-containing protein</fullName>
    </recommendedName>
</protein>
<evidence type="ECO:0000313" key="3">
    <source>
        <dbReference type="Proteomes" id="UP001280121"/>
    </source>
</evidence>
<dbReference type="InterPro" id="IPR036047">
    <property type="entry name" value="F-box-like_dom_sf"/>
</dbReference>
<dbReference type="InterPro" id="IPR021109">
    <property type="entry name" value="Peptidase_aspartic_dom_sf"/>
</dbReference>
<dbReference type="SMART" id="SM00256">
    <property type="entry name" value="FBOX"/>
    <property type="match status" value="1"/>
</dbReference>
<keyword evidence="3" id="KW-1185">Reference proteome</keyword>
<dbReference type="InterPro" id="IPR032675">
    <property type="entry name" value="LRR_dom_sf"/>
</dbReference>
<evidence type="ECO:0000313" key="2">
    <source>
        <dbReference type="EMBL" id="KAK2651008.1"/>
    </source>
</evidence>
<comment type="caution">
    <text evidence="2">The sequence shown here is derived from an EMBL/GenBank/DDBJ whole genome shotgun (WGS) entry which is preliminary data.</text>
</comment>
<dbReference type="InterPro" id="IPR005162">
    <property type="entry name" value="Retrotrans_gag_dom"/>
</dbReference>
<accession>A0AAD9UBC4</accession>
<feature type="domain" description="F-box" evidence="1">
    <location>
        <begin position="9"/>
        <end position="61"/>
    </location>
</feature>
<dbReference type="Pfam" id="PF03732">
    <property type="entry name" value="Retrotrans_gag"/>
    <property type="match status" value="1"/>
</dbReference>
<evidence type="ECO:0000259" key="1">
    <source>
        <dbReference type="PROSITE" id="PS50181"/>
    </source>
</evidence>
<gene>
    <name evidence="2" type="ORF">Ddye_018497</name>
</gene>
<dbReference type="PANTHER" id="PTHR34145">
    <property type="entry name" value="OS02G0105600 PROTEIN"/>
    <property type="match status" value="1"/>
</dbReference>
<dbReference type="Pfam" id="PF23622">
    <property type="entry name" value="LRR_At1g61320_AtMIF1"/>
    <property type="match status" value="1"/>
</dbReference>